<name>A0A382LEX3_9ZZZZ</name>
<sequence length="120" mass="12614">MAFQVSPGVEVKEIDLTTVVPAVSSTTGAFAGTFQWGPVDEVITVSDAKGLVDEFYQPANTDAGAEDFYSAEAFLRYGSSLRVVRVATTGMYSANAAGHATTLVKNEDAYEASYDNSAGV</sequence>
<feature type="non-terminal residue" evidence="2">
    <location>
        <position position="120"/>
    </location>
</feature>
<dbReference type="Pfam" id="PF22671">
    <property type="entry name" value="Gp18_domIII_N"/>
    <property type="match status" value="1"/>
</dbReference>
<evidence type="ECO:0000259" key="1">
    <source>
        <dbReference type="Pfam" id="PF22671"/>
    </source>
</evidence>
<evidence type="ECO:0000313" key="2">
    <source>
        <dbReference type="EMBL" id="SVC34693.1"/>
    </source>
</evidence>
<proteinExistence type="predicted"/>
<organism evidence="2">
    <name type="scientific">marine metagenome</name>
    <dbReference type="NCBI Taxonomy" id="408172"/>
    <lineage>
        <taxon>unclassified sequences</taxon>
        <taxon>metagenomes</taxon>
        <taxon>ecological metagenomes</taxon>
    </lineage>
</organism>
<dbReference type="InterPro" id="IPR054564">
    <property type="entry name" value="Gp18_domIII_N"/>
</dbReference>
<feature type="domain" description="Tail sheath protein Gp18-like" evidence="1">
    <location>
        <begin position="29"/>
        <end position="86"/>
    </location>
</feature>
<protein>
    <recommendedName>
        <fullName evidence="1">Tail sheath protein Gp18-like domain-containing protein</fullName>
    </recommendedName>
</protein>
<dbReference type="EMBL" id="UINC01086330">
    <property type="protein sequence ID" value="SVC34693.1"/>
    <property type="molecule type" value="Genomic_DNA"/>
</dbReference>
<reference evidence="2" key="1">
    <citation type="submission" date="2018-05" db="EMBL/GenBank/DDBJ databases">
        <authorList>
            <person name="Lanie J.A."/>
            <person name="Ng W.-L."/>
            <person name="Kazmierczak K.M."/>
            <person name="Andrzejewski T.M."/>
            <person name="Davidsen T.M."/>
            <person name="Wayne K.J."/>
            <person name="Tettelin H."/>
            <person name="Glass J.I."/>
            <person name="Rusch D."/>
            <person name="Podicherti R."/>
            <person name="Tsui H.-C.T."/>
            <person name="Winkler M.E."/>
        </authorList>
    </citation>
    <scope>NUCLEOTIDE SEQUENCE</scope>
</reference>
<dbReference type="AlphaFoldDB" id="A0A382LEX3"/>
<dbReference type="Gene3D" id="3.40.50.11780">
    <property type="match status" value="1"/>
</dbReference>
<gene>
    <name evidence="2" type="ORF">METZ01_LOCUS287547</name>
</gene>
<accession>A0A382LEX3</accession>